<dbReference type="PANTHER" id="PTHR37708:SF2">
    <property type="entry name" value="HOMEOBOX HOX-B3-LIKE PROTEIN"/>
    <property type="match status" value="1"/>
</dbReference>
<feature type="region of interest" description="Disordered" evidence="1">
    <location>
        <begin position="80"/>
        <end position="147"/>
    </location>
</feature>
<evidence type="ECO:0000313" key="3">
    <source>
        <dbReference type="Proteomes" id="UP000236161"/>
    </source>
</evidence>
<gene>
    <name evidence="2" type="ORF">AXF42_Ash014139</name>
</gene>
<accession>A0A2I0A120</accession>
<proteinExistence type="predicted"/>
<feature type="region of interest" description="Disordered" evidence="1">
    <location>
        <begin position="161"/>
        <end position="200"/>
    </location>
</feature>
<dbReference type="OrthoDB" id="755797at2759"/>
<keyword evidence="3" id="KW-1185">Reference proteome</keyword>
<dbReference type="EMBL" id="KZ452039">
    <property type="protein sequence ID" value="PKA49237.1"/>
    <property type="molecule type" value="Genomic_DNA"/>
</dbReference>
<dbReference type="AlphaFoldDB" id="A0A2I0A120"/>
<dbReference type="Proteomes" id="UP000236161">
    <property type="component" value="Unassembled WGS sequence"/>
</dbReference>
<reference evidence="2 3" key="1">
    <citation type="journal article" date="2017" name="Nature">
        <title>The Apostasia genome and the evolution of orchids.</title>
        <authorList>
            <person name="Zhang G.Q."/>
            <person name="Liu K.W."/>
            <person name="Li Z."/>
            <person name="Lohaus R."/>
            <person name="Hsiao Y.Y."/>
            <person name="Niu S.C."/>
            <person name="Wang J.Y."/>
            <person name="Lin Y.C."/>
            <person name="Xu Q."/>
            <person name="Chen L.J."/>
            <person name="Yoshida K."/>
            <person name="Fujiwara S."/>
            <person name="Wang Z.W."/>
            <person name="Zhang Y.Q."/>
            <person name="Mitsuda N."/>
            <person name="Wang M."/>
            <person name="Liu G.H."/>
            <person name="Pecoraro L."/>
            <person name="Huang H.X."/>
            <person name="Xiao X.J."/>
            <person name="Lin M."/>
            <person name="Wu X.Y."/>
            <person name="Wu W.L."/>
            <person name="Chen Y.Y."/>
            <person name="Chang S.B."/>
            <person name="Sakamoto S."/>
            <person name="Ohme-Takagi M."/>
            <person name="Yagi M."/>
            <person name="Zeng S.J."/>
            <person name="Shen C.Y."/>
            <person name="Yeh C.M."/>
            <person name="Luo Y.B."/>
            <person name="Tsai W.C."/>
            <person name="Van de Peer Y."/>
            <person name="Liu Z.J."/>
        </authorList>
    </citation>
    <scope>NUCLEOTIDE SEQUENCE [LARGE SCALE GENOMIC DNA]</scope>
    <source>
        <strain evidence="3">cv. Shenzhen</strain>
        <tissue evidence="2">Stem</tissue>
    </source>
</reference>
<sequence length="200" mass="21343">MAEILLRRQAHPPVLFPGVDPLPPFRRGPMYSAYAELRDWRLRMKKAGLSPSTPIPIFPLKKQAPSPPTTAAVPDHTMSFVKESRKPPPSAVQRSDASLTPSWSAKPELRRVGSFAAGKTEEKRSSGGGGSPGGGGGAGQADEFLLMRSFSSYQETKEISMATAAGGAEDGRGGRRSGGKGIFRKTITGFRRSSFPKATS</sequence>
<feature type="compositionally biased region" description="Polar residues" evidence="1">
    <location>
        <begin position="92"/>
        <end position="103"/>
    </location>
</feature>
<dbReference type="PANTHER" id="PTHR37708">
    <property type="entry name" value="HOMEOBOX HOX-B3-LIKE PROTEIN"/>
    <property type="match status" value="1"/>
</dbReference>
<evidence type="ECO:0000256" key="1">
    <source>
        <dbReference type="SAM" id="MobiDB-lite"/>
    </source>
</evidence>
<feature type="compositionally biased region" description="Gly residues" evidence="1">
    <location>
        <begin position="126"/>
        <end position="139"/>
    </location>
</feature>
<evidence type="ECO:0000313" key="2">
    <source>
        <dbReference type="EMBL" id="PKA49237.1"/>
    </source>
</evidence>
<protein>
    <submittedName>
        <fullName evidence="2">Uncharacterized protein</fullName>
    </submittedName>
</protein>
<name>A0A2I0A120_9ASPA</name>
<organism evidence="2 3">
    <name type="scientific">Apostasia shenzhenica</name>
    <dbReference type="NCBI Taxonomy" id="1088818"/>
    <lineage>
        <taxon>Eukaryota</taxon>
        <taxon>Viridiplantae</taxon>
        <taxon>Streptophyta</taxon>
        <taxon>Embryophyta</taxon>
        <taxon>Tracheophyta</taxon>
        <taxon>Spermatophyta</taxon>
        <taxon>Magnoliopsida</taxon>
        <taxon>Liliopsida</taxon>
        <taxon>Asparagales</taxon>
        <taxon>Orchidaceae</taxon>
        <taxon>Apostasioideae</taxon>
        <taxon>Apostasia</taxon>
    </lineage>
</organism>